<gene>
    <name evidence="1" type="primary">ga11042</name>
    <name evidence="1" type="ORF">PR202_ga11042</name>
</gene>
<dbReference type="Proteomes" id="UP001054889">
    <property type="component" value="Unassembled WGS sequence"/>
</dbReference>
<proteinExistence type="predicted"/>
<protein>
    <submittedName>
        <fullName evidence="1">Uncharacterized protein</fullName>
    </submittedName>
</protein>
<reference evidence="1" key="1">
    <citation type="journal article" date="2018" name="DNA Res.">
        <title>Multiple hybrid de novo genome assembly of finger millet, an orphan allotetraploid crop.</title>
        <authorList>
            <person name="Hatakeyama M."/>
            <person name="Aluri S."/>
            <person name="Balachadran M.T."/>
            <person name="Sivarajan S.R."/>
            <person name="Patrignani A."/>
            <person name="Gruter S."/>
            <person name="Poveda L."/>
            <person name="Shimizu-Inatsugi R."/>
            <person name="Baeten J."/>
            <person name="Francoijs K.J."/>
            <person name="Nataraja K.N."/>
            <person name="Reddy Y.A.N."/>
            <person name="Phadnis S."/>
            <person name="Ravikumar R.L."/>
            <person name="Schlapbach R."/>
            <person name="Sreeman S.M."/>
            <person name="Shimizu K.K."/>
        </authorList>
    </citation>
    <scope>NUCLEOTIDE SEQUENCE</scope>
</reference>
<evidence type="ECO:0000313" key="2">
    <source>
        <dbReference type="Proteomes" id="UP001054889"/>
    </source>
</evidence>
<reference evidence="1" key="2">
    <citation type="submission" date="2021-12" db="EMBL/GenBank/DDBJ databases">
        <title>Resequencing data analysis of finger millet.</title>
        <authorList>
            <person name="Hatakeyama M."/>
            <person name="Aluri S."/>
            <person name="Balachadran M.T."/>
            <person name="Sivarajan S.R."/>
            <person name="Poveda L."/>
            <person name="Shimizu-Inatsugi R."/>
            <person name="Schlapbach R."/>
            <person name="Sreeman S.M."/>
            <person name="Shimizu K.K."/>
        </authorList>
    </citation>
    <scope>NUCLEOTIDE SEQUENCE</scope>
</reference>
<evidence type="ECO:0000313" key="1">
    <source>
        <dbReference type="EMBL" id="GJM94402.1"/>
    </source>
</evidence>
<accession>A0AAV5C816</accession>
<dbReference type="EMBL" id="BQKI01000005">
    <property type="protein sequence ID" value="GJM94402.1"/>
    <property type="molecule type" value="Genomic_DNA"/>
</dbReference>
<organism evidence="1 2">
    <name type="scientific">Eleusine coracana subsp. coracana</name>
    <dbReference type="NCBI Taxonomy" id="191504"/>
    <lineage>
        <taxon>Eukaryota</taxon>
        <taxon>Viridiplantae</taxon>
        <taxon>Streptophyta</taxon>
        <taxon>Embryophyta</taxon>
        <taxon>Tracheophyta</taxon>
        <taxon>Spermatophyta</taxon>
        <taxon>Magnoliopsida</taxon>
        <taxon>Liliopsida</taxon>
        <taxon>Poales</taxon>
        <taxon>Poaceae</taxon>
        <taxon>PACMAD clade</taxon>
        <taxon>Chloridoideae</taxon>
        <taxon>Cynodonteae</taxon>
        <taxon>Eleusininae</taxon>
        <taxon>Eleusine</taxon>
    </lineage>
</organism>
<dbReference type="AlphaFoldDB" id="A0AAV5C816"/>
<sequence>MDGGVVVLWSGWGQIWWRFIGVESYVDGDSLQGGGCGALRAEVVLARVLGSPSMVEGAGGEFMATTASSMTEVRP</sequence>
<name>A0AAV5C816_ELECO</name>
<keyword evidence="2" id="KW-1185">Reference proteome</keyword>
<comment type="caution">
    <text evidence="1">The sequence shown here is derived from an EMBL/GenBank/DDBJ whole genome shotgun (WGS) entry which is preliminary data.</text>
</comment>